<dbReference type="PANTHER" id="PTHR39963">
    <property type="entry name" value="SLL0983 PROTEIN"/>
    <property type="match status" value="1"/>
</dbReference>
<dbReference type="Pfam" id="PF05430">
    <property type="entry name" value="Methyltransf_30"/>
    <property type="match status" value="1"/>
</dbReference>
<dbReference type="InterPro" id="IPR029063">
    <property type="entry name" value="SAM-dependent_MTases_sf"/>
</dbReference>
<evidence type="ECO:0000259" key="1">
    <source>
        <dbReference type="Pfam" id="PF05430"/>
    </source>
</evidence>
<dbReference type="EMBL" id="JAHVHU010000011">
    <property type="protein sequence ID" value="MBY5958930.1"/>
    <property type="molecule type" value="Genomic_DNA"/>
</dbReference>
<evidence type="ECO:0000313" key="2">
    <source>
        <dbReference type="EMBL" id="MBY5958930.1"/>
    </source>
</evidence>
<dbReference type="Gene3D" id="3.40.50.150">
    <property type="entry name" value="Vaccinia Virus protein VP39"/>
    <property type="match status" value="1"/>
</dbReference>
<evidence type="ECO:0000313" key="3">
    <source>
        <dbReference type="Proteomes" id="UP000753961"/>
    </source>
</evidence>
<reference evidence="2" key="1">
    <citation type="submission" date="2021-06" db="EMBL/GenBank/DDBJ databases">
        <title>44 bacteria genomes isolated from Dapeng, Shenzhen.</title>
        <authorList>
            <person name="Zheng W."/>
            <person name="Yu S."/>
            <person name="Huang Y."/>
        </authorList>
    </citation>
    <scope>NUCLEOTIDE SEQUENCE</scope>
    <source>
        <strain evidence="2">DP5N28-2</strain>
    </source>
</reference>
<dbReference type="NCBIfam" id="NF033855">
    <property type="entry name" value="tRNA_MNMC2"/>
    <property type="match status" value="1"/>
</dbReference>
<proteinExistence type="predicted"/>
<comment type="caution">
    <text evidence="2">The sequence shown here is derived from an EMBL/GenBank/DDBJ whole genome shotgun (WGS) entry which is preliminary data.</text>
</comment>
<organism evidence="2 3">
    <name type="scientific">Membranihabitans marinus</name>
    <dbReference type="NCBI Taxonomy" id="1227546"/>
    <lineage>
        <taxon>Bacteria</taxon>
        <taxon>Pseudomonadati</taxon>
        <taxon>Bacteroidota</taxon>
        <taxon>Saprospiria</taxon>
        <taxon>Saprospirales</taxon>
        <taxon>Saprospiraceae</taxon>
        <taxon>Membranihabitans</taxon>
    </lineage>
</organism>
<protein>
    <submittedName>
        <fullName evidence="2">tRNA (5-methylaminomethyl-2-thiouridine)(34)-methyltransferase MnmD</fullName>
    </submittedName>
</protein>
<accession>A0A953HVB1</accession>
<dbReference type="Proteomes" id="UP000753961">
    <property type="component" value="Unassembled WGS sequence"/>
</dbReference>
<dbReference type="GO" id="GO:0016645">
    <property type="term" value="F:oxidoreductase activity, acting on the CH-NH group of donors"/>
    <property type="evidence" value="ECO:0007669"/>
    <property type="project" value="InterPro"/>
</dbReference>
<dbReference type="PANTHER" id="PTHR39963:SF1">
    <property type="entry name" value="MNMC-LIKE METHYLTRANSFERASE DOMAIN-CONTAINING PROTEIN"/>
    <property type="match status" value="1"/>
</dbReference>
<dbReference type="InterPro" id="IPR047785">
    <property type="entry name" value="tRNA_MNMC2"/>
</dbReference>
<dbReference type="InterPro" id="IPR008471">
    <property type="entry name" value="MnmC-like_methylTransf"/>
</dbReference>
<feature type="domain" description="MnmC-like methyltransferase" evidence="1">
    <location>
        <begin position="154"/>
        <end position="228"/>
    </location>
</feature>
<dbReference type="AlphaFoldDB" id="A0A953HVB1"/>
<sequence>MEQSKYHRPTIQSTSDGSSTLNHSVLDELYHSRHGAWTESQHIFIQHGLVPVLQGSAQEISIFEMGFGSGLNAALVREAARRSKIPVHYVAVELYPVELDVIAEMAMPDQRADERNRWLDLHQSAWNEDVEIDPYFALHKIKGAFPDQSVPGSGTYDLIFYDAFAPGAQPELWGIEALGQCFDLLRRGGAWISYCSKGSVKRNLREVGFEVIPLPGPPGKREITKAVK</sequence>
<dbReference type="SUPFAM" id="SSF53335">
    <property type="entry name" value="S-adenosyl-L-methionine-dependent methyltransferases"/>
    <property type="match status" value="1"/>
</dbReference>
<dbReference type="GO" id="GO:0004808">
    <property type="term" value="F:tRNA (5-methylaminomethyl-2-thiouridylate)(34)-methyltransferase activity"/>
    <property type="evidence" value="ECO:0007669"/>
    <property type="project" value="InterPro"/>
</dbReference>
<keyword evidence="3" id="KW-1185">Reference proteome</keyword>
<gene>
    <name evidence="2" type="primary">mnmD</name>
    <name evidence="2" type="ORF">KUV50_12335</name>
</gene>
<dbReference type="RefSeq" id="WP_222580470.1">
    <property type="nucleotide sequence ID" value="NZ_JAHVHU010000011.1"/>
</dbReference>
<name>A0A953HVB1_9BACT</name>